<feature type="domain" description="C2H2-type" evidence="2">
    <location>
        <begin position="224"/>
        <end position="251"/>
    </location>
</feature>
<dbReference type="AlphaFoldDB" id="W7I701"/>
<dbReference type="EMBL" id="KI966435">
    <property type="protein sequence ID" value="EWC44730.1"/>
    <property type="molecule type" value="Genomic_DNA"/>
</dbReference>
<reference evidence="3 4" key="1">
    <citation type="submission" date="2013-05" db="EMBL/GenBank/DDBJ databases">
        <title>Drechslerella stenobrocha genome reveals carnivorous origination and mechanical trapping mechanism of predatory fungi.</title>
        <authorList>
            <person name="Liu X."/>
            <person name="Zhang W."/>
            <person name="Liu K."/>
        </authorList>
    </citation>
    <scope>NUCLEOTIDE SEQUENCE [LARGE SCALE GENOMIC DNA]</scope>
    <source>
        <strain evidence="3 4">248</strain>
    </source>
</reference>
<dbReference type="PROSITE" id="PS50157">
    <property type="entry name" value="ZINC_FINGER_C2H2_2"/>
    <property type="match status" value="1"/>
</dbReference>
<dbReference type="SMART" id="SM00355">
    <property type="entry name" value="ZnF_C2H2"/>
    <property type="match status" value="3"/>
</dbReference>
<accession>W7I701</accession>
<evidence type="ECO:0000313" key="4">
    <source>
        <dbReference type="Proteomes" id="UP000024837"/>
    </source>
</evidence>
<dbReference type="InterPro" id="IPR013087">
    <property type="entry name" value="Znf_C2H2_type"/>
</dbReference>
<dbReference type="Gene3D" id="3.30.160.60">
    <property type="entry name" value="Classic Zinc Finger"/>
    <property type="match status" value="1"/>
</dbReference>
<evidence type="ECO:0000256" key="1">
    <source>
        <dbReference type="PROSITE-ProRule" id="PRU00042"/>
    </source>
</evidence>
<organism evidence="3 4">
    <name type="scientific">Drechslerella stenobrocha 248</name>
    <dbReference type="NCBI Taxonomy" id="1043628"/>
    <lineage>
        <taxon>Eukaryota</taxon>
        <taxon>Fungi</taxon>
        <taxon>Dikarya</taxon>
        <taxon>Ascomycota</taxon>
        <taxon>Pezizomycotina</taxon>
        <taxon>Orbiliomycetes</taxon>
        <taxon>Orbiliales</taxon>
        <taxon>Orbiliaceae</taxon>
        <taxon>Drechslerella</taxon>
    </lineage>
</organism>
<evidence type="ECO:0000313" key="3">
    <source>
        <dbReference type="EMBL" id="EWC44730.1"/>
    </source>
</evidence>
<keyword evidence="1" id="KW-0479">Metal-binding</keyword>
<keyword evidence="4" id="KW-1185">Reference proteome</keyword>
<dbReference type="OrthoDB" id="6077919at2759"/>
<protein>
    <recommendedName>
        <fullName evidence="2">C2H2-type domain-containing protein</fullName>
    </recommendedName>
</protein>
<sequence>MARMPTIISTRIPIRDGITAEHLLRGTDDIVAYYCPKPKCDWKFDTEKDRRDHARWKHGWCWECCKGFRTLRALDVFCVPSCQETFERPSDLLNHIESDECKAVLEKRISEHWFAHMMLVDQARKEQRSNDAKMYLASIDIKVITVGKQTAWIADPLGKFYEVAKLQDADGRIVYPYPKRGDDGVIRKGAVACRTCLTCGECWTDPGWYYHHLRGGHDKSFVVYKCDTCDAGFRWISQLMRHYEKGCEEKKMNANGTSIGPEQEMDEIRVSAETMLD</sequence>
<gene>
    <name evidence="3" type="ORF">DRE_06508</name>
</gene>
<dbReference type="Proteomes" id="UP000024837">
    <property type="component" value="Unassembled WGS sequence"/>
</dbReference>
<dbReference type="GO" id="GO:0008270">
    <property type="term" value="F:zinc ion binding"/>
    <property type="evidence" value="ECO:0007669"/>
    <property type="project" value="UniProtKB-KW"/>
</dbReference>
<proteinExistence type="predicted"/>
<evidence type="ECO:0000259" key="2">
    <source>
        <dbReference type="PROSITE" id="PS50157"/>
    </source>
</evidence>
<keyword evidence="1" id="KW-0863">Zinc-finger</keyword>
<name>W7I701_9PEZI</name>
<dbReference type="HOGENOM" id="CLU_1004819_0_0_1"/>
<keyword evidence="1" id="KW-0862">Zinc</keyword>
<dbReference type="PROSITE" id="PS00028">
    <property type="entry name" value="ZINC_FINGER_C2H2_1"/>
    <property type="match status" value="1"/>
</dbReference>